<organism evidence="2 3">
    <name type="scientific">Halobacillus amylolyticus</name>
    <dbReference type="NCBI Taxonomy" id="2932259"/>
    <lineage>
        <taxon>Bacteria</taxon>
        <taxon>Bacillati</taxon>
        <taxon>Bacillota</taxon>
        <taxon>Bacilli</taxon>
        <taxon>Bacillales</taxon>
        <taxon>Bacillaceae</taxon>
        <taxon>Halobacillus</taxon>
    </lineage>
</organism>
<dbReference type="InterPro" id="IPR013766">
    <property type="entry name" value="Thioredoxin_domain"/>
</dbReference>
<evidence type="ECO:0000259" key="1">
    <source>
        <dbReference type="Pfam" id="PF00085"/>
    </source>
</evidence>
<evidence type="ECO:0000313" key="3">
    <source>
        <dbReference type="Proteomes" id="UP000830326"/>
    </source>
</evidence>
<accession>A0ABY4HAA3</accession>
<dbReference type="CDD" id="cd02947">
    <property type="entry name" value="TRX_family"/>
    <property type="match status" value="1"/>
</dbReference>
<dbReference type="EMBL" id="CP095075">
    <property type="protein sequence ID" value="UOR11798.1"/>
    <property type="molecule type" value="Genomic_DNA"/>
</dbReference>
<name>A0ABY4HAA3_9BACI</name>
<reference evidence="2" key="1">
    <citation type="submission" date="2022-04" db="EMBL/GenBank/DDBJ databases">
        <title>Halobacillus sp. isolated from saltern.</title>
        <authorList>
            <person name="Won M."/>
            <person name="Lee C.-M."/>
            <person name="Woen H.-Y."/>
            <person name="Kwon S.-W."/>
        </authorList>
    </citation>
    <scope>NUCLEOTIDE SEQUENCE</scope>
    <source>
        <strain evidence="2">SSHM10-5</strain>
    </source>
</reference>
<keyword evidence="3" id="KW-1185">Reference proteome</keyword>
<dbReference type="Proteomes" id="UP000830326">
    <property type="component" value="Chromosome"/>
</dbReference>
<protein>
    <submittedName>
        <fullName evidence="2">Thioredoxin family protein</fullName>
    </submittedName>
</protein>
<evidence type="ECO:0000313" key="2">
    <source>
        <dbReference type="EMBL" id="UOR11798.1"/>
    </source>
</evidence>
<dbReference type="Pfam" id="PF00085">
    <property type="entry name" value="Thioredoxin"/>
    <property type="match status" value="1"/>
</dbReference>
<feature type="domain" description="Thioredoxin" evidence="1">
    <location>
        <begin position="14"/>
        <end position="86"/>
    </location>
</feature>
<sequence>MLSLERLNVAKQLCEQKQALTFIHSPFCGTCHVARKMLDTIEDLYQTELFYELNASLNPDLMQDYKIESVPCLLIMKSGYVIEKVYAFHSVPNMLDKVSEYVER</sequence>
<dbReference type="SUPFAM" id="SSF52833">
    <property type="entry name" value="Thioredoxin-like"/>
    <property type="match status" value="1"/>
</dbReference>
<gene>
    <name evidence="2" type="ORF">MUO15_19915</name>
</gene>
<dbReference type="InterPro" id="IPR036249">
    <property type="entry name" value="Thioredoxin-like_sf"/>
</dbReference>
<dbReference type="RefSeq" id="WP_245032113.1">
    <property type="nucleotide sequence ID" value="NZ_CP095075.1"/>
</dbReference>
<dbReference type="Gene3D" id="3.40.30.10">
    <property type="entry name" value="Glutaredoxin"/>
    <property type="match status" value="1"/>
</dbReference>
<proteinExistence type="predicted"/>